<dbReference type="InterPro" id="IPR058306">
    <property type="entry name" value="DUF7993"/>
</dbReference>
<dbReference type="Pfam" id="PF25956">
    <property type="entry name" value="DUF7993"/>
    <property type="match status" value="1"/>
</dbReference>
<proteinExistence type="predicted"/>
<dbReference type="STRING" id="28442.SAMN05443574_11236"/>
<dbReference type="RefSeq" id="WP_004518144.1">
    <property type="nucleotide sequence ID" value="NZ_FNOF01000012.1"/>
</dbReference>
<protein>
    <recommendedName>
        <fullName evidence="1">DUF7993 domain-containing protein</fullName>
    </recommendedName>
</protein>
<evidence type="ECO:0000259" key="1">
    <source>
        <dbReference type="Pfam" id="PF25956"/>
    </source>
</evidence>
<organism evidence="2 3">
    <name type="scientific">Haloarcula vallismortis</name>
    <name type="common">Halobacterium vallismortis</name>
    <dbReference type="NCBI Taxonomy" id="28442"/>
    <lineage>
        <taxon>Archaea</taxon>
        <taxon>Methanobacteriati</taxon>
        <taxon>Methanobacteriota</taxon>
        <taxon>Stenosarchaea group</taxon>
        <taxon>Halobacteria</taxon>
        <taxon>Halobacteriales</taxon>
        <taxon>Haloarculaceae</taxon>
        <taxon>Haloarcula</taxon>
    </lineage>
</organism>
<dbReference type="Proteomes" id="UP000182573">
    <property type="component" value="Unassembled WGS sequence"/>
</dbReference>
<evidence type="ECO:0000313" key="3">
    <source>
        <dbReference type="Proteomes" id="UP000182573"/>
    </source>
</evidence>
<feature type="domain" description="DUF7993" evidence="1">
    <location>
        <begin position="1"/>
        <end position="111"/>
    </location>
</feature>
<evidence type="ECO:0000313" key="2">
    <source>
        <dbReference type="EMBL" id="SDX02472.1"/>
    </source>
</evidence>
<name>A0A1H2YB60_HALVA</name>
<dbReference type="EMBL" id="FNOF01000012">
    <property type="protein sequence ID" value="SDX02472.1"/>
    <property type="molecule type" value="Genomic_DNA"/>
</dbReference>
<dbReference type="AlphaFoldDB" id="A0A1H2YB60"/>
<accession>A0A1H2YB60</accession>
<gene>
    <name evidence="2" type="ORF">SAMN05443574_11236</name>
</gene>
<reference evidence="2 3" key="1">
    <citation type="submission" date="2016-10" db="EMBL/GenBank/DDBJ databases">
        <authorList>
            <person name="de Groot N.N."/>
        </authorList>
    </citation>
    <scope>NUCLEOTIDE SEQUENCE [LARGE SCALE GENOMIC DNA]</scope>
    <source>
        <strain evidence="2 3">DSM 3756</strain>
    </source>
</reference>
<sequence>MVKDRIADGRRIGQLLASELTGLQRGPLSEVSVVDADRDVDPTPEGAFAYRVTAADTEVAVVEVTPETARLVLSEGPVLVPERDDITTDGATVVVHSGAAVKAAVDVLEQTLSG</sequence>